<feature type="compositionally biased region" description="Low complexity" evidence="1">
    <location>
        <begin position="1322"/>
        <end position="1334"/>
    </location>
</feature>
<feature type="compositionally biased region" description="Low complexity" evidence="1">
    <location>
        <begin position="547"/>
        <end position="563"/>
    </location>
</feature>
<feature type="compositionally biased region" description="Acidic residues" evidence="1">
    <location>
        <begin position="917"/>
        <end position="944"/>
    </location>
</feature>
<feature type="compositionally biased region" description="Basic and acidic residues" evidence="1">
    <location>
        <begin position="882"/>
        <end position="892"/>
    </location>
</feature>
<feature type="compositionally biased region" description="Basic and acidic residues" evidence="1">
    <location>
        <begin position="647"/>
        <end position="667"/>
    </location>
</feature>
<feature type="region of interest" description="Disordered" evidence="1">
    <location>
        <begin position="959"/>
        <end position="983"/>
    </location>
</feature>
<feature type="compositionally biased region" description="Polar residues" evidence="1">
    <location>
        <begin position="1131"/>
        <end position="1149"/>
    </location>
</feature>
<feature type="compositionally biased region" description="Polar residues" evidence="1">
    <location>
        <begin position="1225"/>
        <end position="1236"/>
    </location>
</feature>
<feature type="compositionally biased region" description="Basic and acidic residues" evidence="1">
    <location>
        <begin position="755"/>
        <end position="767"/>
    </location>
</feature>
<feature type="compositionally biased region" description="Gly residues" evidence="1">
    <location>
        <begin position="1340"/>
        <end position="1356"/>
    </location>
</feature>
<dbReference type="Proteomes" id="UP001174997">
    <property type="component" value="Unassembled WGS sequence"/>
</dbReference>
<organism evidence="2 3">
    <name type="scientific">Cercophora samala</name>
    <dbReference type="NCBI Taxonomy" id="330535"/>
    <lineage>
        <taxon>Eukaryota</taxon>
        <taxon>Fungi</taxon>
        <taxon>Dikarya</taxon>
        <taxon>Ascomycota</taxon>
        <taxon>Pezizomycotina</taxon>
        <taxon>Sordariomycetes</taxon>
        <taxon>Sordariomycetidae</taxon>
        <taxon>Sordariales</taxon>
        <taxon>Lasiosphaeriaceae</taxon>
        <taxon>Cercophora</taxon>
    </lineage>
</organism>
<feature type="compositionally biased region" description="Basic and acidic residues" evidence="1">
    <location>
        <begin position="835"/>
        <end position="846"/>
    </location>
</feature>
<proteinExistence type="predicted"/>
<feature type="region of interest" description="Disordered" evidence="1">
    <location>
        <begin position="78"/>
        <end position="123"/>
    </location>
</feature>
<name>A0AA39ZFP6_9PEZI</name>
<feature type="compositionally biased region" description="Polar residues" evidence="1">
    <location>
        <begin position="415"/>
        <end position="434"/>
    </location>
</feature>
<evidence type="ECO:0000256" key="1">
    <source>
        <dbReference type="SAM" id="MobiDB-lite"/>
    </source>
</evidence>
<sequence>MESTMDIAQLVAQMQDTLTTIHTTLASLNTAEHDAKLDELEARRDSTIKHLLAAFSAESEVLHHKRKTQREEIAERRRIEDEERERRRRQEDEELAERDRQEDEARDGRLLHETNEVEEETDHLMNEVEEEAQRAIDEGQKKLMNLEERRKELNRLIEEQLRVPLLPSPPKRSRRGSNMPPTVATPSKPPEPVTPESLNNDSAKALEPEDISTSKQDEITDTTSDSQTTPPADMVKETISNTNAETQKQTSPTSDSRPTSRQDRPLFVQPVISRSGTIIHADHLQQEAPVTVEPIGIPKRNTDSPDSFDSPKPDVTWWENKRREEAERALHHPATPSPLSSHSEAGEPEAPSQLPAQHEVNDAGLSSSSQAAPDASLQVAEKEDGVQPTEGIPAMPRLDVDETFSRETPRGMSHASDNIIASTTETVSTASDSGSEYDLSTADHPIEAAVENETPAPQNLNVPKHEPAPEEIPLPLTATGDTFDSAGDASFESAYEQPAKLASALSDHTRSHSGEHVTFAPGEERRSPHATSFEPAEGNGTPEDHGSGLSAHGDAASSASSYHDQPGVEYHTTSDDLPDIALSQDMDDSCSLTDASEYCQHEELSGMHHPHRPPLIHSGSYTGDEEDAVEVDIPLQRVPSHQPSRGEFSHKEVEDDQHVDSEHETDASHALAPTCQEQELEEHPQTPSLQVIPENEALETKPVEAMTPEPEEHGAVALGVEGDGDAGNFIVEHDPHRGSDVGHDEDMPALSSSSEHGDHSHSFYDDDSHLEDDYAQPEPNTPNPLILQPFRTSDSGDRGSPVRDRDVPELPDGVGQHGEGDVEPGVSGAGGQPGDHADLGVLRDDGDLGGGGAEREEEEAQESLVIKGDDASDTALPSAGLKTEESVDDQLRRTSQVSNESVELQATYTTTVNGEGELFDDDDEDDDEDEDDDAESDDVSDIEDAYLNEEGVVDAVVAAMGPEPPSEEHAEEDVATEKTPVDKPIEAPVQAPIEAPMKVEADVAAASLVDAPLDSPVDAVLDTAIEATVEMPVQMGGHIEAETRIQVADETPYATPMEVPAPVELKTQVLNAVGASGGDTPIVSVTVPAIETPEPDHPATSPNWVNEADGYFDEQDEELDQRQDTPRHQLFEQQGTDPGTGVASDSQPASRGLSANIHDSDRPQTPDQDTDVAYQDHLSTLVHGQEEQHSSPQSVRSQSTIDSAPPSPEQHTVTDTHDPVIRGLVSTQSPSYQTGRPRNDSHLTEYGHHRDEFEDTPFAKWQQRDSSLSMTDQPAVAPLNNTRSSKHSHTGSESGDQKGGSLFQRMRNVFEQQSHASEINTSRSSYSRPISSTSSDRHSGGGGGGGSGLWGSGGPLSGRFGKSWSSSSNDHHHHRDYHHSPYTGAGYYSPVRGSEADHDAVDQRSGLLGGREDLN</sequence>
<evidence type="ECO:0000313" key="2">
    <source>
        <dbReference type="EMBL" id="KAK0670160.1"/>
    </source>
</evidence>
<keyword evidence="3" id="KW-1185">Reference proteome</keyword>
<feature type="region of interest" description="Disordered" evidence="1">
    <location>
        <begin position="639"/>
        <end position="944"/>
    </location>
</feature>
<feature type="compositionally biased region" description="Low complexity" evidence="1">
    <location>
        <begin position="221"/>
        <end position="231"/>
    </location>
</feature>
<feature type="compositionally biased region" description="Basic and acidic residues" evidence="1">
    <location>
        <begin position="319"/>
        <end position="330"/>
    </location>
</feature>
<feature type="compositionally biased region" description="Basic and acidic residues" evidence="1">
    <location>
        <begin position="794"/>
        <end position="808"/>
    </location>
</feature>
<feature type="compositionally biased region" description="Polar residues" evidence="1">
    <location>
        <begin position="1310"/>
        <end position="1321"/>
    </location>
</feature>
<feature type="compositionally biased region" description="Polar residues" evidence="1">
    <location>
        <begin position="238"/>
        <end position="249"/>
    </location>
</feature>
<feature type="compositionally biased region" description="Basic and acidic residues" evidence="1">
    <location>
        <begin position="398"/>
        <end position="409"/>
    </location>
</feature>
<feature type="compositionally biased region" description="Polar residues" evidence="1">
    <location>
        <begin position="1190"/>
        <end position="1202"/>
    </location>
</feature>
<feature type="compositionally biased region" description="Basic and acidic residues" evidence="1">
    <location>
        <begin position="78"/>
        <end position="115"/>
    </location>
</feature>
<comment type="caution">
    <text evidence="2">The sequence shown here is derived from an EMBL/GenBank/DDBJ whole genome shotgun (WGS) entry which is preliminary data.</text>
</comment>
<feature type="compositionally biased region" description="Low complexity" evidence="1">
    <location>
        <begin position="304"/>
        <end position="314"/>
    </location>
</feature>
<accession>A0AA39ZFP6</accession>
<evidence type="ECO:0000313" key="3">
    <source>
        <dbReference type="Proteomes" id="UP001174997"/>
    </source>
</evidence>
<feature type="compositionally biased region" description="Basic and acidic residues" evidence="1">
    <location>
        <begin position="1237"/>
        <end position="1252"/>
    </location>
</feature>
<dbReference type="EMBL" id="JAULSY010000035">
    <property type="protein sequence ID" value="KAK0670160.1"/>
    <property type="molecule type" value="Genomic_DNA"/>
</dbReference>
<feature type="region of interest" description="Disordered" evidence="1">
    <location>
        <begin position="1131"/>
        <end position="1415"/>
    </location>
</feature>
<gene>
    <name evidence="2" type="ORF">QBC41DRAFT_98254</name>
</gene>
<feature type="compositionally biased region" description="Basic and acidic residues" evidence="1">
    <location>
        <begin position="731"/>
        <end position="746"/>
    </location>
</feature>
<feature type="compositionally biased region" description="Polar residues" evidence="1">
    <location>
        <begin position="893"/>
        <end position="913"/>
    </location>
</feature>
<protein>
    <submittedName>
        <fullName evidence="2">Uncharacterized protein</fullName>
    </submittedName>
</protein>
<feature type="region of interest" description="Disordered" evidence="1">
    <location>
        <begin position="164"/>
        <end position="584"/>
    </location>
</feature>
<reference evidence="2" key="1">
    <citation type="submission" date="2023-06" db="EMBL/GenBank/DDBJ databases">
        <title>Genome-scale phylogeny and comparative genomics of the fungal order Sordariales.</title>
        <authorList>
            <consortium name="Lawrence Berkeley National Laboratory"/>
            <person name="Hensen N."/>
            <person name="Bonometti L."/>
            <person name="Westerberg I."/>
            <person name="Brannstrom I.O."/>
            <person name="Guillou S."/>
            <person name="Cros-Aarteil S."/>
            <person name="Calhoun S."/>
            <person name="Haridas S."/>
            <person name="Kuo A."/>
            <person name="Mondo S."/>
            <person name="Pangilinan J."/>
            <person name="Riley R."/>
            <person name="Labutti K."/>
            <person name="Andreopoulos B."/>
            <person name="Lipzen A."/>
            <person name="Chen C."/>
            <person name="Yanf M."/>
            <person name="Daum C."/>
            <person name="Ng V."/>
            <person name="Clum A."/>
            <person name="Steindorff A."/>
            <person name="Ohm R."/>
            <person name="Martin F."/>
            <person name="Silar P."/>
            <person name="Natvig D."/>
            <person name="Lalanne C."/>
            <person name="Gautier V."/>
            <person name="Ament-Velasquez S.L."/>
            <person name="Kruys A."/>
            <person name="Hutchinson M.I."/>
            <person name="Powell A.J."/>
            <person name="Barry K."/>
            <person name="Miller A.N."/>
            <person name="Grigoriev I.V."/>
            <person name="Debuchy R."/>
            <person name="Gladieux P."/>
            <person name="Thoren M.H."/>
            <person name="Johannesson H."/>
        </authorList>
    </citation>
    <scope>NUCLEOTIDE SEQUENCE</scope>
    <source>
        <strain evidence="2">CBS 307.81</strain>
    </source>
</reference>